<dbReference type="InterPro" id="IPR036237">
    <property type="entry name" value="Xyl_isomerase-like_sf"/>
</dbReference>
<keyword evidence="2" id="KW-0456">Lyase</keyword>
<dbReference type="AlphaFoldDB" id="A0A2H1HWI8"/>
<keyword evidence="2" id="KW-0479">Metal-binding</keyword>
<comment type="caution">
    <text evidence="2">Lacks conserved residue(s) required for the propagation of feature annotation.</text>
</comment>
<feature type="binding site" evidence="2">
    <location>
        <position position="239"/>
    </location>
    <ligand>
        <name>a divalent metal cation</name>
        <dbReference type="ChEBI" id="CHEBI:60240"/>
        <note>catalytic</note>
    </ligand>
</feature>
<feature type="domain" description="VOC" evidence="3">
    <location>
        <begin position="458"/>
        <end position="608"/>
    </location>
</feature>
<feature type="binding site" evidence="2">
    <location>
        <position position="191"/>
    </location>
    <ligand>
        <name>a divalent metal cation</name>
        <dbReference type="ChEBI" id="CHEBI:60240"/>
        <note>catalytic</note>
    </ligand>
</feature>
<dbReference type="PANTHER" id="PTHR12110">
    <property type="entry name" value="HYDROXYPYRUVATE ISOMERASE"/>
    <property type="match status" value="1"/>
</dbReference>
<dbReference type="GO" id="GO:0046872">
    <property type="term" value="F:metal ion binding"/>
    <property type="evidence" value="ECO:0007669"/>
    <property type="project" value="UniProtKB-UniRule"/>
</dbReference>
<dbReference type="Pfam" id="PF00903">
    <property type="entry name" value="Glyoxalase"/>
    <property type="match status" value="1"/>
</dbReference>
<dbReference type="EMBL" id="FXYX01000001">
    <property type="protein sequence ID" value="SMX67303.1"/>
    <property type="molecule type" value="Genomic_DNA"/>
</dbReference>
<keyword evidence="4" id="KW-0670">Pyruvate</keyword>
<keyword evidence="4" id="KW-0560">Oxidoreductase</keyword>
<comment type="pathway">
    <text evidence="2">Aromatic compound metabolism; 3,4-dihydroxybenzoate biosynthesis.</text>
</comment>
<evidence type="ECO:0000256" key="1">
    <source>
        <dbReference type="ARBA" id="ARBA00023277"/>
    </source>
</evidence>
<name>A0A2H1HWI8_9MICO</name>
<protein>
    <recommendedName>
        <fullName evidence="2">3-dehydroshikimate dehydratase</fullName>
        <shortName evidence="2">DSD</shortName>
        <ecNumber evidence="2">4.2.1.118</ecNumber>
    </recommendedName>
</protein>
<feature type="binding site" evidence="2">
    <location>
        <position position="165"/>
    </location>
    <ligand>
        <name>a divalent metal cation</name>
        <dbReference type="ChEBI" id="CHEBI:60240"/>
        <note>catalytic</note>
    </ligand>
</feature>
<dbReference type="RefSeq" id="WP_338063755.1">
    <property type="nucleotide sequence ID" value="NZ_FXYX01000001.1"/>
</dbReference>
<comment type="similarity">
    <text evidence="2">Belongs to the bacterial two-domain DSD family.</text>
</comment>
<dbReference type="Gene3D" id="3.20.20.150">
    <property type="entry name" value="Divalent-metal-dependent TIM barrel enzymes"/>
    <property type="match status" value="1"/>
</dbReference>
<dbReference type="HAMAP" id="MF_02238">
    <property type="entry name" value="DSD"/>
    <property type="match status" value="1"/>
</dbReference>
<keyword evidence="5" id="KW-1185">Reference proteome</keyword>
<proteinExistence type="inferred from homology"/>
<dbReference type="GO" id="GO:0051213">
    <property type="term" value="F:dioxygenase activity"/>
    <property type="evidence" value="ECO:0007669"/>
    <property type="project" value="UniProtKB-KW"/>
</dbReference>
<comment type="catalytic activity">
    <reaction evidence="2">
        <text>3-dehydroshikimate = 3,4-dihydroxybenzoate + H2O</text>
        <dbReference type="Rhea" id="RHEA:24848"/>
        <dbReference type="ChEBI" id="CHEBI:15377"/>
        <dbReference type="ChEBI" id="CHEBI:16630"/>
        <dbReference type="ChEBI" id="CHEBI:36241"/>
        <dbReference type="EC" id="4.2.1.118"/>
    </reaction>
</comment>
<evidence type="ECO:0000256" key="2">
    <source>
        <dbReference type="HAMAP-Rule" id="MF_02238"/>
    </source>
</evidence>
<dbReference type="GO" id="GO:0046565">
    <property type="term" value="F:3-dehydroshikimate dehydratase activity"/>
    <property type="evidence" value="ECO:0007669"/>
    <property type="project" value="UniProtKB-UniRule"/>
</dbReference>
<evidence type="ECO:0000313" key="4">
    <source>
        <dbReference type="EMBL" id="SMX67303.1"/>
    </source>
</evidence>
<dbReference type="InterPro" id="IPR029068">
    <property type="entry name" value="Glyas_Bleomycin-R_OHBP_Dase"/>
</dbReference>
<accession>A0A2H1HWI8</accession>
<dbReference type="PROSITE" id="PS51819">
    <property type="entry name" value="VOC"/>
    <property type="match status" value="2"/>
</dbReference>
<evidence type="ECO:0000313" key="5">
    <source>
        <dbReference type="Proteomes" id="UP000234382"/>
    </source>
</evidence>
<feature type="domain" description="VOC" evidence="3">
    <location>
        <begin position="301"/>
        <end position="437"/>
    </location>
</feature>
<dbReference type="InterPro" id="IPR004360">
    <property type="entry name" value="Glyas_Fos-R_dOase_dom"/>
</dbReference>
<reference evidence="5" key="1">
    <citation type="submission" date="2017-03" db="EMBL/GenBank/DDBJ databases">
        <authorList>
            <person name="Monnet C."/>
        </authorList>
    </citation>
    <scope>NUCLEOTIDE SEQUENCE [LARGE SCALE GENOMIC DNA]</scope>
    <source>
        <strain evidence="5">ATCC 49514</strain>
    </source>
</reference>
<organism evidence="4 5">
    <name type="scientific">Brevibacterium iodinum ATCC 49514</name>
    <dbReference type="NCBI Taxonomy" id="1255616"/>
    <lineage>
        <taxon>Bacteria</taxon>
        <taxon>Bacillati</taxon>
        <taxon>Actinomycetota</taxon>
        <taxon>Actinomycetes</taxon>
        <taxon>Micrococcales</taxon>
        <taxon>Brevibacteriaceae</taxon>
        <taxon>Brevibacterium</taxon>
    </lineage>
</organism>
<sequence length="746" mass="82253">MRTSIATVCLSGTLEEKLQAAATAGFDGVEIFEQDLIVSPSSPESIAALAAELGLSLDLYQPFRDFEGVDKEQFAANLARAEAKFQLMKRMGMTTILLCSNVATATIDRDEVVVDQLRRLGDLAEKYDVDVAYEALAWGQFVSEYDRAWDLVKAADRPRIGTCLDSFHILSRGTDLSRIAEIPGEKIFFLQLADAPALSMDVLSWSRHHRVFPGEGSWDLTDFLARVAGTGYFGPVSLEVFNDSFRQADTQRTAVDGLRSLRWLEANVSAAREGNASSARTGRDRVRLDLQPLPQVAQPRGIDYVELNTDDLGALTRQIHQLGFRFVGFHRTKPHVQLWRRGQARIVVTEPTGPENAPIETTDKSRVAFAVSTPDADSTASETYLRGIGFAVADADSAMERALLLSTTEVPREQAHEEKVLRGVFAPDGSEVFFGDGNGEDPQWTDEFGTVPDDRQSAIDHINLAQPAHHYDEAVLFYTSMLALTALPSQDVPSPSGLVRSQVMSSADGAVRMPLNVSPDHSPNALSRGAGSPAATYPEHVAIACDDIFTAATTAVARGLKFLAVPQNYYEDLAARFDLAPKLLDRLREHNILYDRDDEGEFLHFYTSTIGSVFFLRDGRTPYRLSRLRRSERAGTVGSPASAQYGKLKQSERRGAPARIDVFHTRPVARADRRTFEAEGRPPRLIVDVLACLELETVRPRAHLSSRIRPKPTARDLPDDSSDLVLLNTEEISGSADQFKHILVRG</sequence>
<dbReference type="InterPro" id="IPR013022">
    <property type="entry name" value="Xyl_isomerase-like_TIM-brl"/>
</dbReference>
<dbReference type="InterPro" id="IPR037523">
    <property type="entry name" value="VOC_core"/>
</dbReference>
<dbReference type="InterPro" id="IPR050312">
    <property type="entry name" value="IolE/XylAMocC-like"/>
</dbReference>
<dbReference type="SUPFAM" id="SSF54593">
    <property type="entry name" value="Glyoxalase/Bleomycin resistance protein/Dihydroxybiphenyl dioxygenase"/>
    <property type="match status" value="1"/>
</dbReference>
<comment type="cofactor">
    <cofactor evidence="2">
        <name>a divalent metal cation</name>
        <dbReference type="ChEBI" id="CHEBI:60240"/>
    </cofactor>
</comment>
<keyword evidence="4" id="KW-0223">Dioxygenase</keyword>
<feature type="binding site" evidence="2">
    <location>
        <position position="134"/>
    </location>
    <ligand>
        <name>a divalent metal cation</name>
        <dbReference type="ChEBI" id="CHEBI:60240"/>
        <note>catalytic</note>
    </ligand>
</feature>
<dbReference type="Gene3D" id="3.10.180.10">
    <property type="entry name" value="2,3-Dihydroxybiphenyl 1,2-Dioxygenase, domain 1"/>
    <property type="match status" value="2"/>
</dbReference>
<dbReference type="PANTHER" id="PTHR12110:SF21">
    <property type="entry name" value="XYLOSE ISOMERASE-LIKE TIM BARREL DOMAIN-CONTAINING PROTEIN"/>
    <property type="match status" value="1"/>
</dbReference>
<dbReference type="Pfam" id="PF01261">
    <property type="entry name" value="AP_endonuc_2"/>
    <property type="match status" value="1"/>
</dbReference>
<dbReference type="GO" id="GO:0046279">
    <property type="term" value="P:3,4-dihydroxybenzoate biosynthetic process"/>
    <property type="evidence" value="ECO:0007669"/>
    <property type="project" value="UniProtKB-UniRule"/>
</dbReference>
<gene>
    <name evidence="4" type="ORF">BI49514_00426</name>
</gene>
<comment type="function">
    <text evidence="2">Catalyzes the conversion of 3-dehydroshikimate to protocatechuate (3,4-dihydroxybenzoate), a common intermediate of quinate and shikimate degradation pathways.</text>
</comment>
<evidence type="ECO:0000259" key="3">
    <source>
        <dbReference type="PROSITE" id="PS51819"/>
    </source>
</evidence>
<dbReference type="InterPro" id="IPR043700">
    <property type="entry name" value="DSD"/>
</dbReference>
<dbReference type="EC" id="4.2.1.118" evidence="2"/>
<dbReference type="Proteomes" id="UP000234382">
    <property type="component" value="Unassembled WGS sequence"/>
</dbReference>
<keyword evidence="1" id="KW-0119">Carbohydrate metabolism</keyword>
<dbReference type="SUPFAM" id="SSF51658">
    <property type="entry name" value="Xylose isomerase-like"/>
    <property type="match status" value="1"/>
</dbReference>
<dbReference type="UniPathway" id="UPA00088"/>